<evidence type="ECO:0000256" key="3">
    <source>
        <dbReference type="ARBA" id="ARBA00023163"/>
    </source>
</evidence>
<evidence type="ECO:0000313" key="5">
    <source>
        <dbReference type="EMBL" id="QQX27426.1"/>
    </source>
</evidence>
<keyword evidence="1" id="KW-0805">Transcription regulation</keyword>
<dbReference type="PROSITE" id="PS01117">
    <property type="entry name" value="HTH_MARR_1"/>
    <property type="match status" value="1"/>
</dbReference>
<dbReference type="InterPro" id="IPR036388">
    <property type="entry name" value="WH-like_DNA-bd_sf"/>
</dbReference>
<proteinExistence type="predicted"/>
<sequence length="155" mass="17713">MNQLSLEILRAFDHVQQNARKIFQKTASDHNLSIPQLVLLTKLAPQIEMTQKELGKETQLPKSTLSQAVDGLVLAGLIHRHPVEDNRREMQLILSEKGKEFFDTIWFQKGSIHHAFECALRTFTEKQSEDFLAALRQIALFLEKEITEQGECSNG</sequence>
<evidence type="ECO:0000256" key="1">
    <source>
        <dbReference type="ARBA" id="ARBA00023015"/>
    </source>
</evidence>
<dbReference type="PROSITE" id="PS50995">
    <property type="entry name" value="HTH_MARR_2"/>
    <property type="match status" value="1"/>
</dbReference>
<keyword evidence="3" id="KW-0804">Transcription</keyword>
<evidence type="ECO:0000259" key="4">
    <source>
        <dbReference type="PROSITE" id="PS50995"/>
    </source>
</evidence>
<feature type="domain" description="HTH marR-type" evidence="4">
    <location>
        <begin position="1"/>
        <end position="140"/>
    </location>
</feature>
<name>A0AB37HR43_9BACI</name>
<reference evidence="5 6" key="1">
    <citation type="submission" date="2020-12" db="EMBL/GenBank/DDBJ databases">
        <title>Taxonomic evaluation of the Bacillus sporothermodurans group of bacteria based on whole genome sequences.</title>
        <authorList>
            <person name="Fiedler G."/>
            <person name="Herbstmann A.-D."/>
            <person name="Doll E."/>
            <person name="Wenning M."/>
            <person name="Brinks E."/>
            <person name="Kabisch J."/>
            <person name="Breitenwieser F."/>
            <person name="Lappann M."/>
            <person name="Boehnlein C."/>
            <person name="Franz C."/>
        </authorList>
    </citation>
    <scope>NUCLEOTIDE SEQUENCE [LARGE SCALE GENOMIC DNA]</scope>
    <source>
        <strain evidence="5 6">DSM 10599</strain>
    </source>
</reference>
<dbReference type="SUPFAM" id="SSF46785">
    <property type="entry name" value="Winged helix' DNA-binding domain"/>
    <property type="match status" value="1"/>
</dbReference>
<dbReference type="InterPro" id="IPR036390">
    <property type="entry name" value="WH_DNA-bd_sf"/>
</dbReference>
<dbReference type="GO" id="GO:0003700">
    <property type="term" value="F:DNA-binding transcription factor activity"/>
    <property type="evidence" value="ECO:0007669"/>
    <property type="project" value="InterPro"/>
</dbReference>
<evidence type="ECO:0000256" key="2">
    <source>
        <dbReference type="ARBA" id="ARBA00023125"/>
    </source>
</evidence>
<gene>
    <name evidence="5" type="ORF">JGZ69_09105</name>
</gene>
<dbReference type="Gene3D" id="1.10.10.10">
    <property type="entry name" value="Winged helix-like DNA-binding domain superfamily/Winged helix DNA-binding domain"/>
    <property type="match status" value="1"/>
</dbReference>
<organism evidence="5 6">
    <name type="scientific">Heyndrickxia sporothermodurans</name>
    <dbReference type="NCBI Taxonomy" id="46224"/>
    <lineage>
        <taxon>Bacteria</taxon>
        <taxon>Bacillati</taxon>
        <taxon>Bacillota</taxon>
        <taxon>Bacilli</taxon>
        <taxon>Bacillales</taxon>
        <taxon>Bacillaceae</taxon>
        <taxon>Heyndrickxia</taxon>
    </lineage>
</organism>
<accession>A0AB37HR43</accession>
<dbReference type="PRINTS" id="PR00598">
    <property type="entry name" value="HTHMARR"/>
</dbReference>
<dbReference type="Proteomes" id="UP000595512">
    <property type="component" value="Chromosome"/>
</dbReference>
<dbReference type="PANTHER" id="PTHR42756">
    <property type="entry name" value="TRANSCRIPTIONAL REGULATOR, MARR"/>
    <property type="match status" value="1"/>
</dbReference>
<protein>
    <submittedName>
        <fullName evidence="5">MarR family transcriptional regulator</fullName>
    </submittedName>
</protein>
<dbReference type="InterPro" id="IPR023187">
    <property type="entry name" value="Tscrpt_reg_MarR-type_CS"/>
</dbReference>
<dbReference type="PANTHER" id="PTHR42756:SF1">
    <property type="entry name" value="TRANSCRIPTIONAL REPRESSOR OF EMRAB OPERON"/>
    <property type="match status" value="1"/>
</dbReference>
<dbReference type="AlphaFoldDB" id="A0AB37HR43"/>
<dbReference type="InterPro" id="IPR000835">
    <property type="entry name" value="HTH_MarR-typ"/>
</dbReference>
<dbReference type="KEGG" id="hspo:JGZ69_09105"/>
<dbReference type="EMBL" id="CP066701">
    <property type="protein sequence ID" value="QQX27426.1"/>
    <property type="molecule type" value="Genomic_DNA"/>
</dbReference>
<keyword evidence="2" id="KW-0238">DNA-binding</keyword>
<dbReference type="GO" id="GO:0003677">
    <property type="term" value="F:DNA binding"/>
    <property type="evidence" value="ECO:0007669"/>
    <property type="project" value="UniProtKB-KW"/>
</dbReference>
<evidence type="ECO:0000313" key="6">
    <source>
        <dbReference type="Proteomes" id="UP000595512"/>
    </source>
</evidence>
<dbReference type="SMART" id="SM00347">
    <property type="entry name" value="HTH_MARR"/>
    <property type="match status" value="1"/>
</dbReference>
<dbReference type="Pfam" id="PF01047">
    <property type="entry name" value="MarR"/>
    <property type="match status" value="1"/>
</dbReference>